<reference evidence="1" key="2">
    <citation type="submission" date="2020-05" db="UniProtKB">
        <authorList>
            <consortium name="EnsemblMetazoa"/>
        </authorList>
    </citation>
    <scope>IDENTIFICATION</scope>
    <source>
        <strain evidence="1">IAEA</strain>
    </source>
</reference>
<proteinExistence type="predicted"/>
<evidence type="ECO:0000313" key="1">
    <source>
        <dbReference type="EnsemblMetazoa" id="GBRI021560-PA"/>
    </source>
</evidence>
<name>A0A1A9WIZ2_9MUSC</name>
<dbReference type="VEuPathDB" id="VectorBase:GBRI021560"/>
<sequence length="107" mass="12425">MLKSKSSEKWLKNKAILPRIFVLSLSTVTTLYARSFPVFKSSSIVRCVGLHSFLYNFFTKINKTYLIPCIPQFGRKFGRIYLLKTLIVIKPQPIQPSPMTKPEKDNW</sequence>
<dbReference type="Proteomes" id="UP000091820">
    <property type="component" value="Unassembled WGS sequence"/>
</dbReference>
<dbReference type="EnsemblMetazoa" id="GBRI021560-RA">
    <property type="protein sequence ID" value="GBRI021560-PA"/>
    <property type="gene ID" value="GBRI021560"/>
</dbReference>
<accession>A0A1A9WIZ2</accession>
<keyword evidence="2" id="KW-1185">Reference proteome</keyword>
<organism evidence="1 2">
    <name type="scientific">Glossina brevipalpis</name>
    <dbReference type="NCBI Taxonomy" id="37001"/>
    <lineage>
        <taxon>Eukaryota</taxon>
        <taxon>Metazoa</taxon>
        <taxon>Ecdysozoa</taxon>
        <taxon>Arthropoda</taxon>
        <taxon>Hexapoda</taxon>
        <taxon>Insecta</taxon>
        <taxon>Pterygota</taxon>
        <taxon>Neoptera</taxon>
        <taxon>Endopterygota</taxon>
        <taxon>Diptera</taxon>
        <taxon>Brachycera</taxon>
        <taxon>Muscomorpha</taxon>
        <taxon>Hippoboscoidea</taxon>
        <taxon>Glossinidae</taxon>
        <taxon>Glossina</taxon>
    </lineage>
</organism>
<evidence type="ECO:0000313" key="2">
    <source>
        <dbReference type="Proteomes" id="UP000091820"/>
    </source>
</evidence>
<reference evidence="2" key="1">
    <citation type="submission" date="2014-03" db="EMBL/GenBank/DDBJ databases">
        <authorList>
            <person name="Aksoy S."/>
            <person name="Warren W."/>
            <person name="Wilson R.K."/>
        </authorList>
    </citation>
    <scope>NUCLEOTIDE SEQUENCE [LARGE SCALE GENOMIC DNA]</scope>
    <source>
        <strain evidence="2">IAEA</strain>
    </source>
</reference>
<protein>
    <submittedName>
        <fullName evidence="1">Uncharacterized protein</fullName>
    </submittedName>
</protein>
<dbReference type="AlphaFoldDB" id="A0A1A9WIZ2"/>